<evidence type="ECO:0000313" key="3">
    <source>
        <dbReference type="Proteomes" id="UP000186851"/>
    </source>
</evidence>
<evidence type="ECO:0000313" key="2">
    <source>
        <dbReference type="EMBL" id="WEU40903.1"/>
    </source>
</evidence>
<dbReference type="InterPro" id="IPR050209">
    <property type="entry name" value="Rab_GTPases_membrane_traffic"/>
</dbReference>
<proteinExistence type="inferred from homology"/>
<comment type="similarity">
    <text evidence="1">Belongs to the small GTPase superfamily. Rab family.</text>
</comment>
<dbReference type="InterPro" id="IPR027417">
    <property type="entry name" value="P-loop_NTPase"/>
</dbReference>
<organism evidence="2 3">
    <name type="scientific">Odinarchaeota yellowstonii (strain LCB_4)</name>
    <dbReference type="NCBI Taxonomy" id="1841599"/>
    <lineage>
        <taxon>Archaea</taxon>
        <taxon>Promethearchaeati</taxon>
        <taxon>Candidatus Odinarchaeota</taxon>
        <taxon>Candidatus Odinarchaeia</taxon>
        <taxon>Candidatus Odinarchaeales</taxon>
        <taxon>Candidatus Odinarchaeaceae</taxon>
        <taxon>Candidatus Odinarchaeum</taxon>
    </lineage>
</organism>
<reference evidence="2" key="1">
    <citation type="journal article" date="2017" name="Nature">
        <title>Asgard archaea illuminate the origin of eukaryotic cellular complexity.</title>
        <authorList>
            <person name="Zaremba-Niedzwiedzka K."/>
            <person name="Caceres E.F."/>
            <person name="Saw J.H."/>
            <person name="Backstrom D."/>
            <person name="Juzokaite L."/>
            <person name="Vancaester E."/>
            <person name="Seitz K.W."/>
            <person name="Anantharaman K."/>
            <person name="Starnawski P."/>
            <person name="Kjeldsen K.U."/>
            <person name="Scott M.B."/>
            <person name="Nunoura T."/>
            <person name="Banfield J.F."/>
            <person name="Schramm A."/>
            <person name="Baker B.J."/>
            <person name="Spang A."/>
            <person name="Ettema T.J.G."/>
        </authorList>
    </citation>
    <scope>NUCLEOTIDE SEQUENCE</scope>
    <source>
        <strain evidence="2">LCB_4</strain>
    </source>
</reference>
<dbReference type="CDD" id="cd00154">
    <property type="entry name" value="Rab"/>
    <property type="match status" value="1"/>
</dbReference>
<dbReference type="PROSITE" id="PS51419">
    <property type="entry name" value="RAB"/>
    <property type="match status" value="1"/>
</dbReference>
<protein>
    <submittedName>
        <fullName evidence="2">GTP-binding protein</fullName>
    </submittedName>
</protein>
<dbReference type="SMART" id="SM00174">
    <property type="entry name" value="RHO"/>
    <property type="match status" value="1"/>
</dbReference>
<gene>
    <name evidence="2" type="ORF">OdinLCB4_003045</name>
</gene>
<accession>A0AAF0D3A8</accession>
<dbReference type="Gene3D" id="3.40.50.300">
    <property type="entry name" value="P-loop containing nucleotide triphosphate hydrolases"/>
    <property type="match status" value="1"/>
</dbReference>
<dbReference type="Pfam" id="PF00071">
    <property type="entry name" value="Ras"/>
    <property type="match status" value="1"/>
</dbReference>
<dbReference type="FunFam" id="3.40.50.300:FF:001447">
    <property type="entry name" value="Ras-related protein Rab-1B"/>
    <property type="match status" value="1"/>
</dbReference>
<dbReference type="SMART" id="SM00175">
    <property type="entry name" value="RAB"/>
    <property type="match status" value="1"/>
</dbReference>
<dbReference type="AlphaFoldDB" id="A0AAF0D3A8"/>
<sequence length="179" mass="20285">MAAGIILKILVVGDEGVGKTCLIKRFTENIFPANSRRTIGVDFSVKKITVGDVSVKLQIWDFGGHSYYRQIQYTLCDGAKGVILAFDLSNFETFKKLGEWVRFLKNAVAEETPKILVGTKSDLKWCRPAVRDVKNFIEKNNFQNYFETSAKENITVQPPFHYLAKIIIKNKVKTLQSGF</sequence>
<dbReference type="InterPro" id="IPR005225">
    <property type="entry name" value="Small_GTP-bd"/>
</dbReference>
<dbReference type="SUPFAM" id="SSF52540">
    <property type="entry name" value="P-loop containing nucleoside triphosphate hydrolases"/>
    <property type="match status" value="1"/>
</dbReference>
<name>A0AAF0D3A8_ODILC</name>
<dbReference type="NCBIfam" id="TIGR00231">
    <property type="entry name" value="small_GTP"/>
    <property type="match status" value="1"/>
</dbReference>
<dbReference type="KEGG" id="oyw:OdinLCB4_003045"/>
<dbReference type="PANTHER" id="PTHR47979">
    <property type="entry name" value="DRAB11-RELATED"/>
    <property type="match status" value="1"/>
</dbReference>
<dbReference type="InterPro" id="IPR001806">
    <property type="entry name" value="Small_GTPase"/>
</dbReference>
<evidence type="ECO:0000256" key="1">
    <source>
        <dbReference type="ARBA" id="ARBA00006270"/>
    </source>
</evidence>
<dbReference type="SMART" id="SM00173">
    <property type="entry name" value="RAS"/>
    <property type="match status" value="1"/>
</dbReference>
<dbReference type="PRINTS" id="PR00449">
    <property type="entry name" value="RASTRNSFRMNG"/>
</dbReference>
<dbReference type="EMBL" id="CP091871">
    <property type="protein sequence ID" value="WEU40903.1"/>
    <property type="molecule type" value="Genomic_DNA"/>
</dbReference>
<dbReference type="GO" id="GO:0005525">
    <property type="term" value="F:GTP binding"/>
    <property type="evidence" value="ECO:0007669"/>
    <property type="project" value="InterPro"/>
</dbReference>
<dbReference type="Proteomes" id="UP000186851">
    <property type="component" value="Chromosome"/>
</dbReference>
<reference evidence="2" key="2">
    <citation type="journal article" date="2022" name="Nat. Microbiol.">
        <title>A closed Candidatus Odinarchaeum chromosome exposes Asgard archaeal viruses.</title>
        <authorList>
            <person name="Tamarit D."/>
            <person name="Caceres E.F."/>
            <person name="Krupovic M."/>
            <person name="Nijland R."/>
            <person name="Eme L."/>
            <person name="Robinson N.P."/>
            <person name="Ettema T.J.G."/>
        </authorList>
    </citation>
    <scope>NUCLEOTIDE SEQUENCE</scope>
    <source>
        <strain evidence="2">LCB_4</strain>
    </source>
</reference>
<dbReference type="GO" id="GO:0003924">
    <property type="term" value="F:GTPase activity"/>
    <property type="evidence" value="ECO:0007669"/>
    <property type="project" value="InterPro"/>
</dbReference>